<organism evidence="1 2">
    <name type="scientific">Tunturiibacter gelidiferens</name>
    <dbReference type="NCBI Taxonomy" id="3069689"/>
    <lineage>
        <taxon>Bacteria</taxon>
        <taxon>Pseudomonadati</taxon>
        <taxon>Acidobacteriota</taxon>
        <taxon>Terriglobia</taxon>
        <taxon>Terriglobales</taxon>
        <taxon>Acidobacteriaceae</taxon>
        <taxon>Tunturiibacter</taxon>
    </lineage>
</organism>
<accession>A0ACC5P3N0</accession>
<gene>
    <name evidence="1" type="ORF">HDF13_003793</name>
</gene>
<evidence type="ECO:0000313" key="2">
    <source>
        <dbReference type="Proteomes" id="UP000569005"/>
    </source>
</evidence>
<sequence>MSDAIAGFPFWRLQFDKDGKGDTSVETFLGELPNSELTDLFIFSHGWNNDRAIALDLYTRFFGAIRELLENGTAKLLPGVKIGCAGIFWPSILFPGDTAPPAGDGGASSFSSGDERTLDSELPKAFCQPDQQAELQGLIELLNTRPSTNEALLTFRDKLNSIITLPELRSTQDSLESLPETDDDRWFRLLDAAAQAPADDEGGAAGLGGFFDKMWNGAQQILRVATYWEMKNRAGVIGKGSVGPLIVKIHSEMPELRIHLIGHSFGARLVSYTLAGLSNDFVGPKSPIKMLYLLQGAFSHFAFAPKLSFDPDRAGDLHGMASRVDGPLVTTHSKKDTAVGVAYPAASFLAGADAADAGDVMYRWEGMGCDGAQESDAAEHALGDVPYEFVRGSWLNLDGNNVIVAGGPPSGAHSDIVHPETAFVALSAANVLITE</sequence>
<dbReference type="Proteomes" id="UP000569005">
    <property type="component" value="Unassembled WGS sequence"/>
</dbReference>
<protein>
    <submittedName>
        <fullName evidence="1">Uncharacterized protein</fullName>
    </submittedName>
</protein>
<comment type="caution">
    <text evidence="1">The sequence shown here is derived from an EMBL/GenBank/DDBJ whole genome shotgun (WGS) entry which is preliminary data.</text>
</comment>
<reference evidence="1" key="1">
    <citation type="submission" date="2020-08" db="EMBL/GenBank/DDBJ databases">
        <title>Genomic Encyclopedia of Type Strains, Phase IV (KMG-V): Genome sequencing to study the core and pangenomes of soil and plant-associated prokaryotes.</title>
        <authorList>
            <person name="Whitman W."/>
        </authorList>
    </citation>
    <scope>NUCLEOTIDE SEQUENCE</scope>
    <source>
        <strain evidence="1">M8UP15</strain>
    </source>
</reference>
<keyword evidence="2" id="KW-1185">Reference proteome</keyword>
<name>A0ACC5P3N0_9BACT</name>
<dbReference type="EMBL" id="JACHEA010000001">
    <property type="protein sequence ID" value="MBB5341460.1"/>
    <property type="molecule type" value="Genomic_DNA"/>
</dbReference>
<proteinExistence type="predicted"/>
<evidence type="ECO:0000313" key="1">
    <source>
        <dbReference type="EMBL" id="MBB5341460.1"/>
    </source>
</evidence>